<evidence type="ECO:0000256" key="1">
    <source>
        <dbReference type="SAM" id="Phobius"/>
    </source>
</evidence>
<keyword evidence="1" id="KW-0812">Transmembrane</keyword>
<organism evidence="2 3">
    <name type="scientific">Adineta ricciae</name>
    <name type="common">Rotifer</name>
    <dbReference type="NCBI Taxonomy" id="249248"/>
    <lineage>
        <taxon>Eukaryota</taxon>
        <taxon>Metazoa</taxon>
        <taxon>Spiralia</taxon>
        <taxon>Gnathifera</taxon>
        <taxon>Rotifera</taxon>
        <taxon>Eurotatoria</taxon>
        <taxon>Bdelloidea</taxon>
        <taxon>Adinetida</taxon>
        <taxon>Adinetidae</taxon>
        <taxon>Adineta</taxon>
    </lineage>
</organism>
<keyword evidence="1" id="KW-1133">Transmembrane helix</keyword>
<dbReference type="EMBL" id="CAJNOR010018191">
    <property type="protein sequence ID" value="CAF1688258.1"/>
    <property type="molecule type" value="Genomic_DNA"/>
</dbReference>
<reference evidence="2" key="1">
    <citation type="submission" date="2021-02" db="EMBL/GenBank/DDBJ databases">
        <authorList>
            <person name="Nowell W R."/>
        </authorList>
    </citation>
    <scope>NUCLEOTIDE SEQUENCE</scope>
</reference>
<dbReference type="AlphaFoldDB" id="A0A816HL58"/>
<protein>
    <submittedName>
        <fullName evidence="2">Uncharacterized protein</fullName>
    </submittedName>
</protein>
<sequence length="116" mass="13595">ELSGAAAFLGPFCFSLFILIVVFVCMSMFLTIVNDSFRVVRDMGKAQARHDQHIFSFMFDKVQRWIGVGTSTELYQMEARDEEMRSKYYDPIDRFPDKMDQLLDALNRVFMNEQND</sequence>
<accession>A0A816HL58</accession>
<evidence type="ECO:0000313" key="3">
    <source>
        <dbReference type="Proteomes" id="UP000663828"/>
    </source>
</evidence>
<evidence type="ECO:0000313" key="2">
    <source>
        <dbReference type="EMBL" id="CAF1688258.1"/>
    </source>
</evidence>
<keyword evidence="3" id="KW-1185">Reference proteome</keyword>
<name>A0A816HL58_ADIRI</name>
<comment type="caution">
    <text evidence="2">The sequence shown here is derived from an EMBL/GenBank/DDBJ whole genome shotgun (WGS) entry which is preliminary data.</text>
</comment>
<dbReference type="Proteomes" id="UP000663828">
    <property type="component" value="Unassembled WGS sequence"/>
</dbReference>
<feature type="non-terminal residue" evidence="2">
    <location>
        <position position="1"/>
    </location>
</feature>
<gene>
    <name evidence="2" type="ORF">XAT740_LOCUS62772</name>
</gene>
<proteinExistence type="predicted"/>
<keyword evidence="1" id="KW-0472">Membrane</keyword>
<feature type="transmembrane region" description="Helical" evidence="1">
    <location>
        <begin position="6"/>
        <end position="33"/>
    </location>
</feature>